<accession>A0A0H3C456</accession>
<dbReference type="InterPro" id="IPR004045">
    <property type="entry name" value="Glutathione_S-Trfase_N"/>
</dbReference>
<dbReference type="GO" id="GO:0004364">
    <property type="term" value="F:glutathione transferase activity"/>
    <property type="evidence" value="ECO:0007669"/>
    <property type="project" value="UniProtKB-EC"/>
</dbReference>
<dbReference type="EMBL" id="CP001340">
    <property type="protein sequence ID" value="ACL93727.2"/>
    <property type="molecule type" value="Genomic_DNA"/>
</dbReference>
<protein>
    <submittedName>
        <fullName evidence="2">Glutathione S-transferase</fullName>
        <ecNumber evidence="2">2.5.1.18</ecNumber>
    </submittedName>
</protein>
<dbReference type="GeneID" id="7330712"/>
<dbReference type="RefSeq" id="WP_024265523.1">
    <property type="nucleotide sequence ID" value="NC_011916.1"/>
</dbReference>
<dbReference type="Proteomes" id="UP000001364">
    <property type="component" value="Chromosome"/>
</dbReference>
<dbReference type="InterPro" id="IPR036249">
    <property type="entry name" value="Thioredoxin-like_sf"/>
</dbReference>
<dbReference type="SUPFAM" id="SSF47616">
    <property type="entry name" value="GST C-terminal domain-like"/>
    <property type="match status" value="1"/>
</dbReference>
<dbReference type="EC" id="2.5.1.18" evidence="2"/>
<evidence type="ECO:0000259" key="1">
    <source>
        <dbReference type="PROSITE" id="PS50404"/>
    </source>
</evidence>
<evidence type="ECO:0000313" key="2">
    <source>
        <dbReference type="EMBL" id="ACL93727.2"/>
    </source>
</evidence>
<gene>
    <name evidence="2" type="ordered locus">CCNA_00260</name>
</gene>
<dbReference type="InterPro" id="IPR036282">
    <property type="entry name" value="Glutathione-S-Trfase_C_sf"/>
</dbReference>
<dbReference type="CDD" id="cd03188">
    <property type="entry name" value="GST_C_Beta"/>
    <property type="match status" value="1"/>
</dbReference>
<dbReference type="KEGG" id="ccs:CCNA_00260"/>
<dbReference type="AlphaFoldDB" id="A0A0H3C456"/>
<dbReference type="PANTHER" id="PTHR44051:SF8">
    <property type="entry name" value="GLUTATHIONE S-TRANSFERASE GSTA"/>
    <property type="match status" value="1"/>
</dbReference>
<dbReference type="Pfam" id="PF13409">
    <property type="entry name" value="GST_N_2"/>
    <property type="match status" value="1"/>
</dbReference>
<dbReference type="CDD" id="cd03057">
    <property type="entry name" value="GST_N_Beta"/>
    <property type="match status" value="1"/>
</dbReference>
<name>A0A0H3C456_CAUVN</name>
<sequence>MAAYRLFSALGSGGVPIEAAMTLIGLPYEIIEAPTWEGEVEQAKVAAVNPLKQIPALVTPEGETLTESAAILIWLADRYPQAKLGPAIDHPMRGQFLRWMTFIPASIYSLFWVRDEPSRLGGPDPEVQARIKAATADRIADCWAMMESQLAPLMDRHGGRYLLGDELGVLDLYVAVVSRWGPRRVRFYEAAPRMSEAVRRADADPRLAAFWAERFPFFDGWERLGQQG</sequence>
<reference evidence="2 3" key="1">
    <citation type="journal article" date="2010" name="J. Bacteriol.">
        <title>The genetic basis of laboratory adaptation in Caulobacter crescentus.</title>
        <authorList>
            <person name="Marks M.E."/>
            <person name="Castro-Rojas C.M."/>
            <person name="Teiling C."/>
            <person name="Du L."/>
            <person name="Kapatral V."/>
            <person name="Walunas T.L."/>
            <person name="Crosson S."/>
        </authorList>
    </citation>
    <scope>NUCLEOTIDE SEQUENCE [LARGE SCALE GENOMIC DNA]</scope>
    <source>
        <strain evidence="3">NA1000 / CB15N</strain>
    </source>
</reference>
<dbReference type="Gene3D" id="3.40.30.10">
    <property type="entry name" value="Glutaredoxin"/>
    <property type="match status" value="1"/>
</dbReference>
<dbReference type="PROSITE" id="PS50404">
    <property type="entry name" value="GST_NTER"/>
    <property type="match status" value="1"/>
</dbReference>
<feature type="domain" description="GST N-terminal" evidence="1">
    <location>
        <begin position="1"/>
        <end position="83"/>
    </location>
</feature>
<dbReference type="HOGENOM" id="CLU_011226_6_5_5"/>
<dbReference type="SUPFAM" id="SSF52833">
    <property type="entry name" value="Thioredoxin-like"/>
    <property type="match status" value="1"/>
</dbReference>
<dbReference type="PANTHER" id="PTHR44051">
    <property type="entry name" value="GLUTATHIONE S-TRANSFERASE-RELATED"/>
    <property type="match status" value="1"/>
</dbReference>
<dbReference type="SFLD" id="SFLDS00019">
    <property type="entry name" value="Glutathione_Transferase_(cytos"/>
    <property type="match status" value="1"/>
</dbReference>
<dbReference type="OrthoDB" id="9813092at2"/>
<proteinExistence type="predicted"/>
<keyword evidence="2" id="KW-0808">Transferase</keyword>
<organism evidence="2 3">
    <name type="scientific">Caulobacter vibrioides (strain NA1000 / CB15N)</name>
    <name type="common">Caulobacter crescentus</name>
    <dbReference type="NCBI Taxonomy" id="565050"/>
    <lineage>
        <taxon>Bacteria</taxon>
        <taxon>Pseudomonadati</taxon>
        <taxon>Pseudomonadota</taxon>
        <taxon>Alphaproteobacteria</taxon>
        <taxon>Caulobacterales</taxon>
        <taxon>Caulobacteraceae</taxon>
        <taxon>Caulobacter</taxon>
    </lineage>
</organism>
<dbReference type="InterPro" id="IPR040079">
    <property type="entry name" value="Glutathione_S-Trfase"/>
</dbReference>
<keyword evidence="3" id="KW-1185">Reference proteome</keyword>
<evidence type="ECO:0000313" key="3">
    <source>
        <dbReference type="Proteomes" id="UP000001364"/>
    </source>
</evidence>
<dbReference type="PATRIC" id="fig|565050.3.peg.255"/>
<dbReference type="RefSeq" id="YP_002515635.2">
    <property type="nucleotide sequence ID" value="NC_011916.1"/>
</dbReference>
<dbReference type="Gene3D" id="1.20.1050.10">
    <property type="match status" value="1"/>
</dbReference>